<organism evidence="2 3">
    <name type="scientific">Streptomyces mesophilus</name>
    <dbReference type="NCBI Taxonomy" id="1775132"/>
    <lineage>
        <taxon>Bacteria</taxon>
        <taxon>Bacillati</taxon>
        <taxon>Actinomycetota</taxon>
        <taxon>Actinomycetes</taxon>
        <taxon>Kitasatosporales</taxon>
        <taxon>Streptomycetaceae</taxon>
        <taxon>Streptomyces</taxon>
    </lineage>
</organism>
<reference evidence="2 3" key="1">
    <citation type="submission" date="2020-02" db="EMBL/GenBank/DDBJ databases">
        <title>Whole-genome analyses of novel actinobacteria.</title>
        <authorList>
            <person name="Sahin N."/>
            <person name="Tokatli A."/>
        </authorList>
    </citation>
    <scope>NUCLEOTIDE SEQUENCE [LARGE SCALE GENOMIC DNA]</scope>
    <source>
        <strain evidence="2 3">YC504</strain>
    </source>
</reference>
<proteinExistence type="predicted"/>
<keyword evidence="1" id="KW-0732">Signal</keyword>
<keyword evidence="3" id="KW-1185">Reference proteome</keyword>
<sequence>MRRHLSYAALAMAAGLTFVSLLATPAAAEQQWRDISPPGGEGSVLMDVESAGATTWAVGKRFGSRLEPESPVALRWTGKAWQEPALPEQYGPLLDVSVSGSGQVWAAGTAVDVTAGGQSLRAMLLHWKGGAWQKTTLPFPDTATDSWLDAVESTADGRVWAFGGYNDAQGAASVLFHRDSAGTWNTLPANTGLNWVAGLEAAPDGTLTATGDGVSHFDGRTWVKQPLPHSDMILDGLNVRSTNDIWAVGFRPDETLWRRPVIVHFNGRSWREIPTPVETGQLYDIAFDGSGRPVIVGETQDTAVNEGGNYILTRNQRGAFTRTESPAGAGYLYGAATDRAGNIVTVGGAAGAADTISPGSYAGLRTTRP</sequence>
<gene>
    <name evidence="2" type="ORF">G6045_16280</name>
</gene>
<evidence type="ECO:0000313" key="2">
    <source>
        <dbReference type="EMBL" id="NGO77205.1"/>
    </source>
</evidence>
<name>A0A6G4XI28_9ACTN</name>
<evidence type="ECO:0000313" key="3">
    <source>
        <dbReference type="Proteomes" id="UP000481109"/>
    </source>
</evidence>
<protein>
    <submittedName>
        <fullName evidence="2">Uncharacterized protein</fullName>
    </submittedName>
</protein>
<comment type="caution">
    <text evidence="2">The sequence shown here is derived from an EMBL/GenBank/DDBJ whole genome shotgun (WGS) entry which is preliminary data.</text>
</comment>
<dbReference type="RefSeq" id="WP_165332674.1">
    <property type="nucleotide sequence ID" value="NZ_JAAKZW010000058.1"/>
</dbReference>
<dbReference type="EMBL" id="JAAKZW010000058">
    <property type="protein sequence ID" value="NGO77205.1"/>
    <property type="molecule type" value="Genomic_DNA"/>
</dbReference>
<dbReference type="SUPFAM" id="SSF101898">
    <property type="entry name" value="NHL repeat"/>
    <property type="match status" value="1"/>
</dbReference>
<dbReference type="AlphaFoldDB" id="A0A6G4XI28"/>
<feature type="signal peptide" evidence="1">
    <location>
        <begin position="1"/>
        <end position="28"/>
    </location>
</feature>
<accession>A0A6G4XI28</accession>
<evidence type="ECO:0000256" key="1">
    <source>
        <dbReference type="SAM" id="SignalP"/>
    </source>
</evidence>
<dbReference type="Proteomes" id="UP000481109">
    <property type="component" value="Unassembled WGS sequence"/>
</dbReference>
<feature type="chain" id="PRO_5026013855" evidence="1">
    <location>
        <begin position="29"/>
        <end position="369"/>
    </location>
</feature>